<dbReference type="InterPro" id="IPR011034">
    <property type="entry name" value="Formyl_transferase-like_C_sf"/>
</dbReference>
<keyword evidence="3" id="KW-0378">Hydrolase</keyword>
<dbReference type="HAMAP" id="MF_00527">
    <property type="entry name" value="3MGH"/>
    <property type="match status" value="1"/>
</dbReference>
<proteinExistence type="inferred from homology"/>
<name>A0A7C1S9V9_UNCKA</name>
<dbReference type="AlphaFoldDB" id="A0A7C1S9V9"/>
<dbReference type="InterPro" id="IPR036995">
    <property type="entry name" value="MPG_sf"/>
</dbReference>
<dbReference type="NCBIfam" id="TIGR00567">
    <property type="entry name" value="3mg"/>
    <property type="match status" value="1"/>
</dbReference>
<dbReference type="GO" id="GO:0003905">
    <property type="term" value="F:alkylbase DNA N-glycosylase activity"/>
    <property type="evidence" value="ECO:0007669"/>
    <property type="project" value="InterPro"/>
</dbReference>
<keyword evidence="2" id="KW-0227">DNA damage</keyword>
<keyword evidence="5" id="KW-0472">Membrane</keyword>
<evidence type="ECO:0000256" key="4">
    <source>
        <dbReference type="ARBA" id="ARBA00023204"/>
    </source>
</evidence>
<keyword evidence="5" id="KW-1133">Transmembrane helix</keyword>
<comment type="similarity">
    <text evidence="1">Belongs to the DNA glycosylase MPG family.</text>
</comment>
<dbReference type="Gene3D" id="3.10.300.10">
    <property type="entry name" value="Methylpurine-DNA glycosylase (MPG)"/>
    <property type="match status" value="1"/>
</dbReference>
<evidence type="ECO:0000256" key="3">
    <source>
        <dbReference type="ARBA" id="ARBA00022801"/>
    </source>
</evidence>
<evidence type="ECO:0000256" key="5">
    <source>
        <dbReference type="SAM" id="Phobius"/>
    </source>
</evidence>
<dbReference type="SUPFAM" id="SSF50486">
    <property type="entry name" value="FMT C-terminal domain-like"/>
    <property type="match status" value="1"/>
</dbReference>
<feature type="non-terminal residue" evidence="6">
    <location>
        <position position="140"/>
    </location>
</feature>
<organism evidence="6">
    <name type="scientific">candidate division WWE3 bacterium</name>
    <dbReference type="NCBI Taxonomy" id="2053526"/>
    <lineage>
        <taxon>Bacteria</taxon>
        <taxon>Katanobacteria</taxon>
    </lineage>
</organism>
<dbReference type="GO" id="GO:0003677">
    <property type="term" value="F:DNA binding"/>
    <property type="evidence" value="ECO:0007669"/>
    <property type="project" value="InterPro"/>
</dbReference>
<protein>
    <submittedName>
        <fullName evidence="6">DNA-3-methyladenine glycosylase</fullName>
    </submittedName>
</protein>
<comment type="caution">
    <text evidence="6">The sequence shown here is derived from an EMBL/GenBank/DDBJ whole genome shotgun (WGS) entry which is preliminary data.</text>
</comment>
<reference evidence="6" key="1">
    <citation type="journal article" date="2020" name="mSystems">
        <title>Genome- and Community-Level Interaction Insights into Carbon Utilization and Element Cycling Functions of Hydrothermarchaeota in Hydrothermal Sediment.</title>
        <authorList>
            <person name="Zhou Z."/>
            <person name="Liu Y."/>
            <person name="Xu W."/>
            <person name="Pan J."/>
            <person name="Luo Z.H."/>
            <person name="Li M."/>
        </authorList>
    </citation>
    <scope>NUCLEOTIDE SEQUENCE [LARGE SCALE GENOMIC DNA]</scope>
    <source>
        <strain evidence="6">HyVt-365</strain>
    </source>
</reference>
<sequence length="140" mass="15583">MEKKLRREFYARNADVVARDILGKVLIRKFPDGTRKEGVITETEAYLGVKDLACHAAGGRRTKRTQVMYGNAGFAYIYFVYGMHWLLNVVCSAINDPQAVLIRGLDVASGPASLTKALEIDGSLNCADMVEKGELWIEDR</sequence>
<dbReference type="PANTHER" id="PTHR10429">
    <property type="entry name" value="DNA-3-METHYLADENINE GLYCOSYLASE"/>
    <property type="match status" value="1"/>
</dbReference>
<evidence type="ECO:0000256" key="1">
    <source>
        <dbReference type="ARBA" id="ARBA00009232"/>
    </source>
</evidence>
<dbReference type="EMBL" id="DRHH01000044">
    <property type="protein sequence ID" value="HEB13993.1"/>
    <property type="molecule type" value="Genomic_DNA"/>
</dbReference>
<feature type="transmembrane region" description="Helical" evidence="5">
    <location>
        <begin position="67"/>
        <end position="87"/>
    </location>
</feature>
<evidence type="ECO:0000313" key="6">
    <source>
        <dbReference type="EMBL" id="HEB13993.1"/>
    </source>
</evidence>
<dbReference type="InterPro" id="IPR003180">
    <property type="entry name" value="MPG"/>
</dbReference>
<dbReference type="CDD" id="cd00540">
    <property type="entry name" value="AAG"/>
    <property type="match status" value="1"/>
</dbReference>
<dbReference type="GO" id="GO:0006284">
    <property type="term" value="P:base-excision repair"/>
    <property type="evidence" value="ECO:0007669"/>
    <property type="project" value="InterPro"/>
</dbReference>
<evidence type="ECO:0000256" key="2">
    <source>
        <dbReference type="ARBA" id="ARBA00022763"/>
    </source>
</evidence>
<dbReference type="Pfam" id="PF02245">
    <property type="entry name" value="Pur_DNA_glyco"/>
    <property type="match status" value="1"/>
</dbReference>
<keyword evidence="4" id="KW-0234">DNA repair</keyword>
<accession>A0A7C1S9V9</accession>
<dbReference type="Proteomes" id="UP000885744">
    <property type="component" value="Unassembled WGS sequence"/>
</dbReference>
<dbReference type="PANTHER" id="PTHR10429:SF0">
    <property type="entry name" value="DNA-3-METHYLADENINE GLYCOSYLASE"/>
    <property type="match status" value="1"/>
</dbReference>
<gene>
    <name evidence="6" type="ORF">ENI09_01100</name>
</gene>
<keyword evidence="5" id="KW-0812">Transmembrane</keyword>